<protein>
    <submittedName>
        <fullName evidence="1">Uncharacterized protein</fullName>
    </submittedName>
</protein>
<dbReference type="AlphaFoldDB" id="D4DS44"/>
<dbReference type="EMBL" id="ADBF01000184">
    <property type="protein sequence ID" value="EFE49298.1"/>
    <property type="molecule type" value="Genomic_DNA"/>
</dbReference>
<accession>D4DS44</accession>
<proteinExistence type="predicted"/>
<sequence length="39" mass="4294">MNFNLSYCGNRKGRLKIPFRGFRRPFALSAYGITAAAAG</sequence>
<organism evidence="1 2">
    <name type="scientific">Neisseria elongata subsp. glycolytica ATCC 29315</name>
    <dbReference type="NCBI Taxonomy" id="546263"/>
    <lineage>
        <taxon>Bacteria</taxon>
        <taxon>Pseudomonadati</taxon>
        <taxon>Pseudomonadota</taxon>
        <taxon>Betaproteobacteria</taxon>
        <taxon>Neisseriales</taxon>
        <taxon>Neisseriaceae</taxon>
        <taxon>Neisseria</taxon>
    </lineage>
</organism>
<comment type="caution">
    <text evidence="1">The sequence shown here is derived from an EMBL/GenBank/DDBJ whole genome shotgun (WGS) entry which is preliminary data.</text>
</comment>
<reference evidence="1 2" key="1">
    <citation type="submission" date="2010-02" db="EMBL/GenBank/DDBJ databases">
        <authorList>
            <person name="Weinstock G."/>
            <person name="Sodergren E."/>
            <person name="Clifton S."/>
            <person name="Fulton L."/>
            <person name="Fulton B."/>
            <person name="Courtney L."/>
            <person name="Fronick C."/>
            <person name="Harrison M."/>
            <person name="Strong C."/>
            <person name="Farmer C."/>
            <person name="Delahaunty K."/>
            <person name="Markovic C."/>
            <person name="Hall O."/>
            <person name="Minx P."/>
            <person name="Tomlinson C."/>
            <person name="Mitreva M."/>
            <person name="Nelson J."/>
            <person name="Hou S."/>
            <person name="Wollam A."/>
            <person name="Pepin K.H."/>
            <person name="Johnson M."/>
            <person name="Bhonagiri V."/>
            <person name="Zhang X."/>
            <person name="Suruliraj S."/>
            <person name="Warren W."/>
            <person name="Chinwalla A."/>
            <person name="Mardis E.R."/>
            <person name="Wilson R.K."/>
        </authorList>
    </citation>
    <scope>NUCLEOTIDE SEQUENCE [LARGE SCALE GENOMIC DNA]</scope>
    <source>
        <strain evidence="1 2">ATCC 29315</strain>
    </source>
</reference>
<gene>
    <name evidence="1" type="ORF">NEIELOOT_01887</name>
</gene>
<evidence type="ECO:0000313" key="1">
    <source>
        <dbReference type="EMBL" id="EFE49298.1"/>
    </source>
</evidence>
<evidence type="ECO:0000313" key="2">
    <source>
        <dbReference type="Proteomes" id="UP000005536"/>
    </source>
</evidence>
<dbReference type="Proteomes" id="UP000005536">
    <property type="component" value="Unassembled WGS sequence"/>
</dbReference>
<name>D4DS44_NEIEG</name>